<keyword evidence="3" id="KW-0503">Monooxygenase</keyword>
<organism evidence="3 4">
    <name type="scientific">Flavobacterium polysaccharolyticum</name>
    <dbReference type="NCBI Taxonomy" id="3133148"/>
    <lineage>
        <taxon>Bacteria</taxon>
        <taxon>Pseudomonadati</taxon>
        <taxon>Bacteroidota</taxon>
        <taxon>Flavobacteriia</taxon>
        <taxon>Flavobacteriales</taxon>
        <taxon>Flavobacteriaceae</taxon>
        <taxon>Flavobacterium</taxon>
    </lineage>
</organism>
<dbReference type="EMBL" id="JBCGDP010000014">
    <property type="protein sequence ID" value="MEM0577663.1"/>
    <property type="molecule type" value="Genomic_DNA"/>
</dbReference>
<accession>A0ABU9NQP7</accession>
<dbReference type="InterPro" id="IPR007138">
    <property type="entry name" value="ABM_dom"/>
</dbReference>
<evidence type="ECO:0000313" key="3">
    <source>
        <dbReference type="EMBL" id="MEM0577663.1"/>
    </source>
</evidence>
<dbReference type="PANTHER" id="PTHR33336:SF3">
    <property type="entry name" value="ABM DOMAIN-CONTAINING PROTEIN"/>
    <property type="match status" value="1"/>
</dbReference>
<dbReference type="Pfam" id="PF03992">
    <property type="entry name" value="ABM"/>
    <property type="match status" value="1"/>
</dbReference>
<dbReference type="RefSeq" id="WP_342692547.1">
    <property type="nucleotide sequence ID" value="NZ_JBCGDP010000014.1"/>
</dbReference>
<evidence type="ECO:0000259" key="2">
    <source>
        <dbReference type="PROSITE" id="PS51725"/>
    </source>
</evidence>
<dbReference type="PROSITE" id="PS51725">
    <property type="entry name" value="ABM"/>
    <property type="match status" value="1"/>
</dbReference>
<sequence length="133" mass="15016">MRAIKKRKLLGISLVVLFLAMAQNTRAQEKKQMVRLAKIKVNPTHLNAYNKALKEQMNAAILLEPGVLTYYAVADKKTPTSITILEIYADTIAYKSHIETVHFKKYKTTVKDMVQSLELVDVDLIAAAVKDKK</sequence>
<dbReference type="PANTHER" id="PTHR33336">
    <property type="entry name" value="QUINOL MONOOXYGENASE YGIN-RELATED"/>
    <property type="match status" value="1"/>
</dbReference>
<feature type="chain" id="PRO_5047024952" evidence="1">
    <location>
        <begin position="28"/>
        <end position="133"/>
    </location>
</feature>
<dbReference type="InterPro" id="IPR011008">
    <property type="entry name" value="Dimeric_a/b-barrel"/>
</dbReference>
<dbReference type="SUPFAM" id="SSF54909">
    <property type="entry name" value="Dimeric alpha+beta barrel"/>
    <property type="match status" value="1"/>
</dbReference>
<comment type="caution">
    <text evidence="3">The sequence shown here is derived from an EMBL/GenBank/DDBJ whole genome shotgun (WGS) entry which is preliminary data.</text>
</comment>
<reference evidence="3 4" key="1">
    <citation type="submission" date="2024-03" db="EMBL/GenBank/DDBJ databases">
        <title>Two novel species of the genus Flavobacterium exhibiting potentially degradation of complex polysaccharides.</title>
        <authorList>
            <person name="Lian X."/>
        </authorList>
    </citation>
    <scope>NUCLEOTIDE SEQUENCE [LARGE SCALE GENOMIC DNA]</scope>
    <source>
        <strain evidence="3 4">N6</strain>
    </source>
</reference>
<evidence type="ECO:0000313" key="4">
    <source>
        <dbReference type="Proteomes" id="UP001468798"/>
    </source>
</evidence>
<evidence type="ECO:0000256" key="1">
    <source>
        <dbReference type="SAM" id="SignalP"/>
    </source>
</evidence>
<dbReference type="Proteomes" id="UP001468798">
    <property type="component" value="Unassembled WGS sequence"/>
</dbReference>
<keyword evidence="1" id="KW-0732">Signal</keyword>
<gene>
    <name evidence="3" type="ORF">WFZ86_14245</name>
</gene>
<keyword evidence="4" id="KW-1185">Reference proteome</keyword>
<protein>
    <submittedName>
        <fullName evidence="3">Antibiotic biosynthesis monooxygenase</fullName>
    </submittedName>
</protein>
<name>A0ABU9NQP7_9FLAO</name>
<dbReference type="InterPro" id="IPR050744">
    <property type="entry name" value="AI-2_Isomerase_LsrG"/>
</dbReference>
<feature type="domain" description="ABM" evidence="2">
    <location>
        <begin position="33"/>
        <end position="122"/>
    </location>
</feature>
<keyword evidence="3" id="KW-0560">Oxidoreductase</keyword>
<dbReference type="Gene3D" id="3.30.70.100">
    <property type="match status" value="1"/>
</dbReference>
<proteinExistence type="predicted"/>
<dbReference type="GO" id="GO:0004497">
    <property type="term" value="F:monooxygenase activity"/>
    <property type="evidence" value="ECO:0007669"/>
    <property type="project" value="UniProtKB-KW"/>
</dbReference>
<feature type="signal peptide" evidence="1">
    <location>
        <begin position="1"/>
        <end position="27"/>
    </location>
</feature>